<dbReference type="Pfam" id="PF06977">
    <property type="entry name" value="SdiA-regulated"/>
    <property type="match status" value="1"/>
</dbReference>
<evidence type="ECO:0000256" key="2">
    <source>
        <dbReference type="ARBA" id="ARBA00022475"/>
    </source>
</evidence>
<proteinExistence type="predicted"/>
<feature type="transmembrane region" description="Helical" evidence="4">
    <location>
        <begin position="288"/>
        <end position="313"/>
    </location>
</feature>
<dbReference type="InterPro" id="IPR009722">
    <property type="entry name" value="YjiK/CarP"/>
</dbReference>
<gene>
    <name evidence="6" type="ORF">NP596_18635</name>
</gene>
<keyword evidence="3 4" id="KW-0472">Membrane</keyword>
<evidence type="ECO:0000313" key="6">
    <source>
        <dbReference type="EMBL" id="MCQ8130483.1"/>
    </source>
</evidence>
<keyword evidence="4" id="KW-1133">Transmembrane helix</keyword>
<keyword evidence="4" id="KW-0812">Transmembrane</keyword>
<dbReference type="Proteomes" id="UP001524586">
    <property type="component" value="Unassembled WGS sequence"/>
</dbReference>
<feature type="signal peptide" evidence="5">
    <location>
        <begin position="1"/>
        <end position="21"/>
    </location>
</feature>
<protein>
    <submittedName>
        <fullName evidence="6">SdiA-regulated domain-containing protein</fullName>
    </submittedName>
</protein>
<comment type="subcellular location">
    <subcellularLocation>
        <location evidence="1">Cell membrane</location>
    </subcellularLocation>
</comment>
<keyword evidence="5" id="KW-0732">Signal</keyword>
<name>A0ABT1U9E7_9GAMM</name>
<evidence type="ECO:0000313" key="7">
    <source>
        <dbReference type="Proteomes" id="UP001524586"/>
    </source>
</evidence>
<evidence type="ECO:0000256" key="5">
    <source>
        <dbReference type="SAM" id="SignalP"/>
    </source>
</evidence>
<dbReference type="RefSeq" id="WP_256616908.1">
    <property type="nucleotide sequence ID" value="NZ_JANIBK010000168.1"/>
</dbReference>
<dbReference type="EMBL" id="JANIBK010000168">
    <property type="protein sequence ID" value="MCQ8130483.1"/>
    <property type="molecule type" value="Genomic_DNA"/>
</dbReference>
<evidence type="ECO:0000256" key="3">
    <source>
        <dbReference type="ARBA" id="ARBA00023136"/>
    </source>
</evidence>
<organism evidence="6 7">
    <name type="scientific">Methylomonas rivi</name>
    <dbReference type="NCBI Taxonomy" id="2952226"/>
    <lineage>
        <taxon>Bacteria</taxon>
        <taxon>Pseudomonadati</taxon>
        <taxon>Pseudomonadota</taxon>
        <taxon>Gammaproteobacteria</taxon>
        <taxon>Methylococcales</taxon>
        <taxon>Methylococcaceae</taxon>
        <taxon>Methylomonas</taxon>
    </lineage>
</organism>
<keyword evidence="2" id="KW-1003">Cell membrane</keyword>
<dbReference type="SUPFAM" id="SSF50956">
    <property type="entry name" value="Thermostable phytase (3-phytase)"/>
    <property type="match status" value="1"/>
</dbReference>
<reference evidence="6 7" key="1">
    <citation type="submission" date="2022-07" db="EMBL/GenBank/DDBJ databases">
        <title>Methylomonas rivi sp. nov., Methylomonas rosea sp. nov., Methylomonas aureus sp. nov. and Methylomonas subterranea sp. nov., four novel methanotrophs isolated from a freshwater creek and the deep terrestrial subsurface.</title>
        <authorList>
            <person name="Abin C."/>
            <person name="Sankaranarayanan K."/>
            <person name="Garner C."/>
            <person name="Sindelar R."/>
            <person name="Kotary K."/>
            <person name="Garner R."/>
            <person name="Barclay S."/>
            <person name="Lawson P."/>
            <person name="Krumholz L."/>
        </authorList>
    </citation>
    <scope>NUCLEOTIDE SEQUENCE [LARGE SCALE GENOMIC DNA]</scope>
    <source>
        <strain evidence="6 7">WSC-6</strain>
    </source>
</reference>
<accession>A0ABT1U9E7</accession>
<sequence length="320" mass="33233">MKLNTLFAAISFAVFASGANAAASLNLVNYQLTGNYALDTLGGMGLEASAVTYARDRNSLFVVGDEGLGVVEVSLTGQTLGTMAFNWTSTGSTNNDAEGLTYLGNGQLVVVDERPQIAYQFGYNAGGTVDLNNQPKVAITGSTVSVGNVGTEGISFDPRDGSFYSVKQDNSAQLRKSTLNFAAGFGTATTTTPFSGTSSLFGLNSLSDVQTLSPIDSLAASAAADNLLILSLDSKMLAEISPFTGQVLSSFDLASVTAQAIEGVTVDYLGNIYLVAENNGTSYTNSRLFVLTPTAVPVPGAVWLFGSALIGFLKIGRKKV</sequence>
<evidence type="ECO:0000256" key="4">
    <source>
        <dbReference type="SAM" id="Phobius"/>
    </source>
</evidence>
<comment type="caution">
    <text evidence="6">The sequence shown here is derived from an EMBL/GenBank/DDBJ whole genome shotgun (WGS) entry which is preliminary data.</text>
</comment>
<feature type="chain" id="PRO_5046624699" evidence="5">
    <location>
        <begin position="22"/>
        <end position="320"/>
    </location>
</feature>
<evidence type="ECO:0000256" key="1">
    <source>
        <dbReference type="ARBA" id="ARBA00004236"/>
    </source>
</evidence>
<keyword evidence="7" id="KW-1185">Reference proteome</keyword>